<dbReference type="GO" id="GO:0005829">
    <property type="term" value="C:cytosol"/>
    <property type="evidence" value="ECO:0007669"/>
    <property type="project" value="TreeGrafter"/>
</dbReference>
<accession>A0A450ZF66</accession>
<dbReference type="GO" id="GO:0016491">
    <property type="term" value="F:oxidoreductase activity"/>
    <property type="evidence" value="ECO:0007669"/>
    <property type="project" value="TreeGrafter"/>
</dbReference>
<dbReference type="PROSITE" id="PS51725">
    <property type="entry name" value="ABM"/>
    <property type="match status" value="1"/>
</dbReference>
<dbReference type="EMBL" id="CAADFY010000008">
    <property type="protein sequence ID" value="VFK52416.1"/>
    <property type="molecule type" value="Genomic_DNA"/>
</dbReference>
<feature type="domain" description="ABM" evidence="1">
    <location>
        <begin position="2"/>
        <end position="90"/>
    </location>
</feature>
<dbReference type="InterPro" id="IPR011008">
    <property type="entry name" value="Dimeric_a/b-barrel"/>
</dbReference>
<dbReference type="PANTHER" id="PTHR33336:SF1">
    <property type="entry name" value="(4S)-4-HYDROXY-5-PHOSPHONOOXYPENTANE-2,3-DIONE ISOMERASE"/>
    <property type="match status" value="1"/>
</dbReference>
<dbReference type="PANTHER" id="PTHR33336">
    <property type="entry name" value="QUINOL MONOOXYGENASE YGIN-RELATED"/>
    <property type="match status" value="1"/>
</dbReference>
<gene>
    <name evidence="4" type="ORF">BECKTUN1418D_GA0071000_106514</name>
    <name evidence="3" type="ORF">BECKTUN1418E_GA0071001_101124</name>
    <name evidence="2" type="ORF">BECKTUN1418F_GA0071002_100824</name>
</gene>
<sequence>MIVTCVTVYVKSENIDDFIKASKKNHEGSIREPSNLRFDVLQSKDDPSRFLLYEAYENEEGAAAHKNTAHYLTWREAVAPWMEKPREGVPYVAIVP</sequence>
<dbReference type="Pfam" id="PF03992">
    <property type="entry name" value="ABM"/>
    <property type="match status" value="1"/>
</dbReference>
<organism evidence="2">
    <name type="scientific">Candidatus Kentrum sp. TUN</name>
    <dbReference type="NCBI Taxonomy" id="2126343"/>
    <lineage>
        <taxon>Bacteria</taxon>
        <taxon>Pseudomonadati</taxon>
        <taxon>Pseudomonadota</taxon>
        <taxon>Gammaproteobacteria</taxon>
        <taxon>Candidatus Kentrum</taxon>
    </lineage>
</organism>
<dbReference type="SUPFAM" id="SSF54909">
    <property type="entry name" value="Dimeric alpha+beta barrel"/>
    <property type="match status" value="1"/>
</dbReference>
<evidence type="ECO:0000313" key="4">
    <source>
        <dbReference type="EMBL" id="VFK57580.1"/>
    </source>
</evidence>
<proteinExistence type="predicted"/>
<dbReference type="AlphaFoldDB" id="A0A450ZF66"/>
<evidence type="ECO:0000313" key="3">
    <source>
        <dbReference type="EMBL" id="VFK52937.1"/>
    </source>
</evidence>
<protein>
    <submittedName>
        <fullName evidence="2">Autoinducer 2-degrading protein</fullName>
    </submittedName>
</protein>
<evidence type="ECO:0000313" key="2">
    <source>
        <dbReference type="EMBL" id="VFK52416.1"/>
    </source>
</evidence>
<dbReference type="Gene3D" id="3.30.70.100">
    <property type="match status" value="1"/>
</dbReference>
<dbReference type="EMBL" id="CAADFX010000065">
    <property type="protein sequence ID" value="VFK57580.1"/>
    <property type="molecule type" value="Genomic_DNA"/>
</dbReference>
<name>A0A450ZF66_9GAMM</name>
<reference evidence="2" key="1">
    <citation type="submission" date="2019-02" db="EMBL/GenBank/DDBJ databases">
        <authorList>
            <person name="Gruber-Vodicka R. H."/>
            <person name="Seah K. B. B."/>
        </authorList>
    </citation>
    <scope>NUCLEOTIDE SEQUENCE</scope>
    <source>
        <strain evidence="4">BECK_BY1</strain>
        <strain evidence="3">BECK_BY2</strain>
        <strain evidence="2">BECK_BY3</strain>
    </source>
</reference>
<evidence type="ECO:0000259" key="1">
    <source>
        <dbReference type="PROSITE" id="PS51725"/>
    </source>
</evidence>
<dbReference type="EMBL" id="CAADFV010000011">
    <property type="protein sequence ID" value="VFK52937.1"/>
    <property type="molecule type" value="Genomic_DNA"/>
</dbReference>
<dbReference type="InterPro" id="IPR007138">
    <property type="entry name" value="ABM_dom"/>
</dbReference>
<dbReference type="InterPro" id="IPR050744">
    <property type="entry name" value="AI-2_Isomerase_LsrG"/>
</dbReference>